<reference evidence="3 4" key="1">
    <citation type="submission" date="2018-06" db="EMBL/GenBank/DDBJ databases">
        <title>Freshwater and sediment microbial communities from various areas in North America, analyzing microbe dynamics in response to fracking.</title>
        <authorList>
            <person name="Lamendella R."/>
        </authorList>
    </citation>
    <scope>NUCLEOTIDE SEQUENCE [LARGE SCALE GENOMIC DNA]</scope>
    <source>
        <strain evidence="3 4">14_TX</strain>
    </source>
</reference>
<dbReference type="Pfam" id="PF03888">
    <property type="entry name" value="MucB_RseB"/>
    <property type="match status" value="1"/>
</dbReference>
<dbReference type="SUPFAM" id="SSF89392">
    <property type="entry name" value="Prokaryotic lipoproteins and lipoprotein localization factors"/>
    <property type="match status" value="1"/>
</dbReference>
<evidence type="ECO:0000256" key="1">
    <source>
        <dbReference type="SAM" id="Phobius"/>
    </source>
</evidence>
<name>A0A366JBW9_CYTFI</name>
<evidence type="ECO:0000313" key="4">
    <source>
        <dbReference type="Proteomes" id="UP000252731"/>
    </source>
</evidence>
<organism evidence="3 4">
    <name type="scientific">Cytobacillus firmus</name>
    <name type="common">Bacillus firmus</name>
    <dbReference type="NCBI Taxonomy" id="1399"/>
    <lineage>
        <taxon>Bacteria</taxon>
        <taxon>Bacillati</taxon>
        <taxon>Bacillota</taxon>
        <taxon>Bacilli</taxon>
        <taxon>Bacillales</taxon>
        <taxon>Bacillaceae</taxon>
        <taxon>Cytobacillus</taxon>
    </lineage>
</organism>
<keyword evidence="1" id="KW-0812">Transmembrane</keyword>
<evidence type="ECO:0000313" key="3">
    <source>
        <dbReference type="EMBL" id="RBP84462.1"/>
    </source>
</evidence>
<feature type="transmembrane region" description="Helical" evidence="1">
    <location>
        <begin position="54"/>
        <end position="75"/>
    </location>
</feature>
<comment type="caution">
    <text evidence="3">The sequence shown here is derived from an EMBL/GenBank/DDBJ whole genome shotgun (WGS) entry which is preliminary data.</text>
</comment>
<accession>A0A366JBW9</accession>
<proteinExistence type="predicted"/>
<dbReference type="Proteomes" id="UP000252731">
    <property type="component" value="Unassembled WGS sequence"/>
</dbReference>
<dbReference type="InterPro" id="IPR029046">
    <property type="entry name" value="LolA/LolB/LppX"/>
</dbReference>
<dbReference type="AlphaFoldDB" id="A0A366JBW9"/>
<keyword evidence="1" id="KW-1133">Transmembrane helix</keyword>
<dbReference type="EMBL" id="QNSF01000058">
    <property type="protein sequence ID" value="RBP84462.1"/>
    <property type="molecule type" value="Genomic_DNA"/>
</dbReference>
<dbReference type="RefSeq" id="WP_113885909.1">
    <property type="nucleotide sequence ID" value="NZ_QNSF01000058.1"/>
</dbReference>
<dbReference type="OrthoDB" id="2881381at2"/>
<protein>
    <submittedName>
        <fullName evidence="3">MucB/RseB family protein</fullName>
    </submittedName>
</protein>
<dbReference type="Gene3D" id="2.50.20.10">
    <property type="entry name" value="Lipoprotein localisation LolA/LolB/LppX"/>
    <property type="match status" value="1"/>
</dbReference>
<evidence type="ECO:0000259" key="2">
    <source>
        <dbReference type="Pfam" id="PF03888"/>
    </source>
</evidence>
<dbReference type="InterPro" id="IPR033434">
    <property type="entry name" value="MucB/RseB_N"/>
</dbReference>
<sequence>MEKHLKKLKRSMDNTVFKDVPYDRTRSISSVLTPLDKGRKSNIQMHPSIIKNKLNFLLSISVVSLMFIGITYFAGVQLNLFSGMIGKQDSESSHSTLESPNKALDQNTVYIPPKQEENLKEMTKEEILTKMLNSVDYFETAKGEFKINYADTLGETLIEYELSLNHKAGGYSKETYITDGAKKVTILYYKDGTRWEIDENSGSYGEGKYPKEIQGNQSETLKIEDAFSVDSEGINVTNYRERPHIGQAASSLFPYEIASNYTRDLNSWDIEKQNEELLGHNTLVIKGEVDRRKFQSFRLWVDKDTGILVKYETYNSEGKIVDYLYPTKLEINVPIDSEKFKPNLAGLTKMETDKSKPRINTGDVDQSIPEELKVQWDEAKKKPNETTILHLDNNWYIFVKKGYYIDRIEVNGKEGTLYLAKENLPPGKKQFNWRAIAEGYAVDNLEIVYE</sequence>
<gene>
    <name evidence="3" type="ORF">DFO70_1581</name>
</gene>
<feature type="domain" description="MucB/RseB N-terminal" evidence="2">
    <location>
        <begin position="275"/>
        <end position="343"/>
    </location>
</feature>
<keyword evidence="1" id="KW-0472">Membrane</keyword>
<keyword evidence="4" id="KW-1185">Reference proteome</keyword>